<accession>A0A210QYJ5</accession>
<feature type="signal peptide" evidence="2">
    <location>
        <begin position="1"/>
        <end position="18"/>
    </location>
</feature>
<evidence type="ECO:0000256" key="1">
    <source>
        <dbReference type="ARBA" id="ARBA00009817"/>
    </source>
</evidence>
<dbReference type="PANTHER" id="PTHR11220">
    <property type="entry name" value="HEME-BINDING PROTEIN-RELATED"/>
    <property type="match status" value="1"/>
</dbReference>
<protein>
    <submittedName>
        <fullName evidence="3">Heme-binding protein 2</fullName>
    </submittedName>
</protein>
<dbReference type="PANTHER" id="PTHR11220:SF1">
    <property type="entry name" value="HEME-BINDING PROTEIN 2"/>
    <property type="match status" value="1"/>
</dbReference>
<dbReference type="InterPro" id="IPR011256">
    <property type="entry name" value="Reg_factor_effector_dom_sf"/>
</dbReference>
<feature type="chain" id="PRO_5012329401" evidence="2">
    <location>
        <begin position="19"/>
        <end position="212"/>
    </location>
</feature>
<dbReference type="SUPFAM" id="SSF55136">
    <property type="entry name" value="Probable bacterial effector-binding domain"/>
    <property type="match status" value="1"/>
</dbReference>
<evidence type="ECO:0000313" key="3">
    <source>
        <dbReference type="EMBL" id="OWF53804.1"/>
    </source>
</evidence>
<dbReference type="InterPro" id="IPR006917">
    <property type="entry name" value="SOUL_heme-bd"/>
</dbReference>
<dbReference type="OrthoDB" id="6424451at2759"/>
<dbReference type="AlphaFoldDB" id="A0A210QYJ5"/>
<dbReference type="Pfam" id="PF04832">
    <property type="entry name" value="SOUL"/>
    <property type="match status" value="1"/>
</dbReference>
<dbReference type="FunFam" id="3.20.80.10:FF:000002">
    <property type="entry name" value="Heme-binding protein 2"/>
    <property type="match status" value="1"/>
</dbReference>
<dbReference type="Gene3D" id="3.20.80.10">
    <property type="entry name" value="Regulatory factor, effector binding domain"/>
    <property type="match status" value="1"/>
</dbReference>
<dbReference type="PROSITE" id="PS51257">
    <property type="entry name" value="PROKAR_LIPOPROTEIN"/>
    <property type="match status" value="1"/>
</dbReference>
<evidence type="ECO:0000256" key="2">
    <source>
        <dbReference type="SAM" id="SignalP"/>
    </source>
</evidence>
<proteinExistence type="inferred from homology"/>
<gene>
    <name evidence="3" type="ORF">KP79_PYT00410</name>
</gene>
<reference evidence="3 4" key="1">
    <citation type="journal article" date="2017" name="Nat. Ecol. Evol.">
        <title>Scallop genome provides insights into evolution of bilaterian karyotype and development.</title>
        <authorList>
            <person name="Wang S."/>
            <person name="Zhang J."/>
            <person name="Jiao W."/>
            <person name="Li J."/>
            <person name="Xun X."/>
            <person name="Sun Y."/>
            <person name="Guo X."/>
            <person name="Huan P."/>
            <person name="Dong B."/>
            <person name="Zhang L."/>
            <person name="Hu X."/>
            <person name="Sun X."/>
            <person name="Wang J."/>
            <person name="Zhao C."/>
            <person name="Wang Y."/>
            <person name="Wang D."/>
            <person name="Huang X."/>
            <person name="Wang R."/>
            <person name="Lv J."/>
            <person name="Li Y."/>
            <person name="Zhang Z."/>
            <person name="Liu B."/>
            <person name="Lu W."/>
            <person name="Hui Y."/>
            <person name="Liang J."/>
            <person name="Zhou Z."/>
            <person name="Hou R."/>
            <person name="Li X."/>
            <person name="Liu Y."/>
            <person name="Li H."/>
            <person name="Ning X."/>
            <person name="Lin Y."/>
            <person name="Zhao L."/>
            <person name="Xing Q."/>
            <person name="Dou J."/>
            <person name="Li Y."/>
            <person name="Mao J."/>
            <person name="Guo H."/>
            <person name="Dou H."/>
            <person name="Li T."/>
            <person name="Mu C."/>
            <person name="Jiang W."/>
            <person name="Fu Q."/>
            <person name="Fu X."/>
            <person name="Miao Y."/>
            <person name="Liu J."/>
            <person name="Yu Q."/>
            <person name="Li R."/>
            <person name="Liao H."/>
            <person name="Li X."/>
            <person name="Kong Y."/>
            <person name="Jiang Z."/>
            <person name="Chourrout D."/>
            <person name="Li R."/>
            <person name="Bao Z."/>
        </authorList>
    </citation>
    <scope>NUCLEOTIDE SEQUENCE [LARGE SCALE GENOMIC DNA]</scope>
    <source>
        <strain evidence="3 4">PY_sf001</strain>
    </source>
</reference>
<keyword evidence="4" id="KW-1185">Reference proteome</keyword>
<dbReference type="EMBL" id="NEDP02001211">
    <property type="protein sequence ID" value="OWF53804.1"/>
    <property type="molecule type" value="Genomic_DNA"/>
</dbReference>
<name>A0A210QYJ5_MIZYE</name>
<comment type="caution">
    <text evidence="3">The sequence shown here is derived from an EMBL/GenBank/DDBJ whole genome shotgun (WGS) entry which is preliminary data.</text>
</comment>
<organism evidence="3 4">
    <name type="scientific">Mizuhopecten yessoensis</name>
    <name type="common">Japanese scallop</name>
    <name type="synonym">Patinopecten yessoensis</name>
    <dbReference type="NCBI Taxonomy" id="6573"/>
    <lineage>
        <taxon>Eukaryota</taxon>
        <taxon>Metazoa</taxon>
        <taxon>Spiralia</taxon>
        <taxon>Lophotrochozoa</taxon>
        <taxon>Mollusca</taxon>
        <taxon>Bivalvia</taxon>
        <taxon>Autobranchia</taxon>
        <taxon>Pteriomorphia</taxon>
        <taxon>Pectinida</taxon>
        <taxon>Pectinoidea</taxon>
        <taxon>Pectinidae</taxon>
        <taxon>Mizuhopecten</taxon>
    </lineage>
</organism>
<dbReference type="Proteomes" id="UP000242188">
    <property type="component" value="Unassembled WGS sequence"/>
</dbReference>
<sequence length="212" mass="24396">MRCLVYLTYCVAVSCALAVVQPLPNVQQAAPPAFCHDQECPKYSVTQSFTGYELRHYEESVWVATNLTTMEFTQNDSSEMFFKLFHYISGNNSKHVKIPMTTPVILKVEHGPGPTCESFFYDHFMVPFEFQDDPPVPTDPSVYITVLPPFDVYVKSFGGRPSFDEKMAMIESLVTEIADPSRFEERFYYFAGYDGPYTINHRHNEVWLVARH</sequence>
<dbReference type="STRING" id="6573.A0A210QYJ5"/>
<keyword evidence="2" id="KW-0732">Signal</keyword>
<evidence type="ECO:0000313" key="4">
    <source>
        <dbReference type="Proteomes" id="UP000242188"/>
    </source>
</evidence>
<comment type="similarity">
    <text evidence="1">Belongs to the HEBP family.</text>
</comment>